<dbReference type="Proteomes" id="UP000199017">
    <property type="component" value="Unassembled WGS sequence"/>
</dbReference>
<evidence type="ECO:0000313" key="1">
    <source>
        <dbReference type="EMBL" id="SDI59312.1"/>
    </source>
</evidence>
<dbReference type="OrthoDB" id="2970850at2"/>
<keyword evidence="2" id="KW-1185">Reference proteome</keyword>
<organism evidence="1 2">
    <name type="scientific">Alteribacillus bidgolensis</name>
    <dbReference type="NCBI Taxonomy" id="930129"/>
    <lineage>
        <taxon>Bacteria</taxon>
        <taxon>Bacillati</taxon>
        <taxon>Bacillota</taxon>
        <taxon>Bacilli</taxon>
        <taxon>Bacillales</taxon>
        <taxon>Bacillaceae</taxon>
        <taxon>Alteribacillus</taxon>
    </lineage>
</organism>
<sequence>MAFIIVDDMQIPAKKFDKEKEAKEEAVNKELIVKDDQGDFWIIDEENYPKIEAYGYTIIK</sequence>
<dbReference type="EMBL" id="FNDU01000009">
    <property type="protein sequence ID" value="SDI59312.1"/>
    <property type="molecule type" value="Genomic_DNA"/>
</dbReference>
<accession>A0A1G8LUC4</accession>
<evidence type="ECO:0000313" key="2">
    <source>
        <dbReference type="Proteomes" id="UP000199017"/>
    </source>
</evidence>
<dbReference type="AlphaFoldDB" id="A0A1G8LUC4"/>
<dbReference type="STRING" id="930129.SAMN05216352_10987"/>
<name>A0A1G8LUC4_9BACI</name>
<protein>
    <submittedName>
        <fullName evidence="1">Uncharacterized protein</fullName>
    </submittedName>
</protein>
<dbReference type="RefSeq" id="WP_091586425.1">
    <property type="nucleotide sequence ID" value="NZ_FNDU01000009.1"/>
</dbReference>
<proteinExistence type="predicted"/>
<reference evidence="1 2" key="1">
    <citation type="submission" date="2016-10" db="EMBL/GenBank/DDBJ databases">
        <authorList>
            <person name="de Groot N.N."/>
        </authorList>
    </citation>
    <scope>NUCLEOTIDE SEQUENCE [LARGE SCALE GENOMIC DNA]</scope>
    <source>
        <strain evidence="2">P4B,CCM 7963,CECT 7998,DSM 25260,IBRC-M 10614,KCTC 13821</strain>
    </source>
</reference>
<gene>
    <name evidence="1" type="ORF">SAMN05216352_10987</name>
</gene>